<evidence type="ECO:0000313" key="6">
    <source>
        <dbReference type="EMBL" id="ASV76381.1"/>
    </source>
</evidence>
<dbReference type="InterPro" id="IPR051201">
    <property type="entry name" value="Chloro_Bact_Ser_Proteases"/>
</dbReference>
<dbReference type="GO" id="GO:0004252">
    <property type="term" value="F:serine-type endopeptidase activity"/>
    <property type="evidence" value="ECO:0007669"/>
    <property type="project" value="InterPro"/>
</dbReference>
<dbReference type="Gene3D" id="2.30.42.10">
    <property type="match status" value="1"/>
</dbReference>
<dbReference type="SUPFAM" id="SSF50494">
    <property type="entry name" value="Trypsin-like serine proteases"/>
    <property type="match status" value="1"/>
</dbReference>
<dbReference type="KEGG" id="ttf:THTE_3780"/>
<dbReference type="InterPro" id="IPR009003">
    <property type="entry name" value="Peptidase_S1_PA"/>
</dbReference>
<sequence length="419" mass="44545">MHRTAIACLVSALAGGLLAWTLSARGQSQPHALPVHLAQNQGVPGARSGLVGQLLQSSTYSQSNLPSGTATIALEQTVSPWEQFLPPVGQYSPEELINIGVYERANKGVVNIRTKSIQGSAFFFMDIIAEGEGSGSVIDRQGHILTNYHVVENAQAISVTLFDGMAYDAQLVGADPPSDIAVLKINAPSEKLFPVVFGDSTDLKVGQRVFAIGNPFGLERTLTTGIISSLNRSLPNPRTKRTLKQMIQIDAAINPGNSGGPLLDSHGLMIGMNTAIASRTGESAGVGFAIPVNTIARVVPQLIRTGRVIRADAGILQVLETDQGVLLAVLKPGGAADRAGLQGFRIVKRTRRQGPLVFESTSIDRSTADLVIAIDGKPIKTVDDMLSILDTKRPGETAIFRIIRQGRTLDVPVQLDAEE</sequence>
<gene>
    <name evidence="6" type="ORF">THTE_3780</name>
</gene>
<evidence type="ECO:0000256" key="3">
    <source>
        <dbReference type="ARBA" id="ARBA00022801"/>
    </source>
</evidence>
<reference evidence="6 7" key="1">
    <citation type="journal article" name="Front. Microbiol.">
        <title>Sugar Metabolism of the First Thermophilic Planctomycete Thermogutta terrifontis: Comparative Genomic and Transcriptomic Approaches.</title>
        <authorList>
            <person name="Elcheninov A.G."/>
            <person name="Menzel P."/>
            <person name="Gudbergsdottir S.R."/>
            <person name="Slesarev A.I."/>
            <person name="Kadnikov V.V."/>
            <person name="Krogh A."/>
            <person name="Bonch-Osmolovskaya E.A."/>
            <person name="Peng X."/>
            <person name="Kublanov I.V."/>
        </authorList>
    </citation>
    <scope>NUCLEOTIDE SEQUENCE [LARGE SCALE GENOMIC DNA]</scope>
    <source>
        <strain evidence="6 7">R1</strain>
    </source>
</reference>
<evidence type="ECO:0000313" key="7">
    <source>
        <dbReference type="Proteomes" id="UP000215086"/>
    </source>
</evidence>
<feature type="chain" id="PRO_5013035744" evidence="5">
    <location>
        <begin position="20"/>
        <end position="419"/>
    </location>
</feature>
<dbReference type="GO" id="GO:0006508">
    <property type="term" value="P:proteolysis"/>
    <property type="evidence" value="ECO:0007669"/>
    <property type="project" value="UniProtKB-KW"/>
</dbReference>
<keyword evidence="2 6" id="KW-0645">Protease</keyword>
<comment type="similarity">
    <text evidence="1">Belongs to the peptidase S1C family.</text>
</comment>
<organism evidence="6 7">
    <name type="scientific">Thermogutta terrifontis</name>
    <dbReference type="NCBI Taxonomy" id="1331910"/>
    <lineage>
        <taxon>Bacteria</taxon>
        <taxon>Pseudomonadati</taxon>
        <taxon>Planctomycetota</taxon>
        <taxon>Planctomycetia</taxon>
        <taxon>Pirellulales</taxon>
        <taxon>Thermoguttaceae</taxon>
        <taxon>Thermogutta</taxon>
    </lineage>
</organism>
<evidence type="ECO:0000256" key="5">
    <source>
        <dbReference type="SAM" id="SignalP"/>
    </source>
</evidence>
<dbReference type="PRINTS" id="PR00834">
    <property type="entry name" value="PROTEASES2C"/>
</dbReference>
<dbReference type="InterPro" id="IPR036034">
    <property type="entry name" value="PDZ_sf"/>
</dbReference>
<dbReference type="RefSeq" id="WP_095416179.1">
    <property type="nucleotide sequence ID" value="NZ_CP018477.1"/>
</dbReference>
<proteinExistence type="inferred from homology"/>
<dbReference type="FunFam" id="2.40.10.10:FF:000001">
    <property type="entry name" value="Periplasmic serine protease DegS"/>
    <property type="match status" value="1"/>
</dbReference>
<keyword evidence="5" id="KW-0732">Signal</keyword>
<dbReference type="SUPFAM" id="SSF50156">
    <property type="entry name" value="PDZ domain-like"/>
    <property type="match status" value="1"/>
</dbReference>
<dbReference type="Pfam" id="PF13365">
    <property type="entry name" value="Trypsin_2"/>
    <property type="match status" value="1"/>
</dbReference>
<dbReference type="OrthoDB" id="248175at2"/>
<keyword evidence="7" id="KW-1185">Reference proteome</keyword>
<evidence type="ECO:0000256" key="2">
    <source>
        <dbReference type="ARBA" id="ARBA00022670"/>
    </source>
</evidence>
<keyword evidence="4" id="KW-0720">Serine protease</keyword>
<accession>A0A286RK93</accession>
<dbReference type="Proteomes" id="UP000215086">
    <property type="component" value="Chromosome"/>
</dbReference>
<name>A0A286RK93_9BACT</name>
<dbReference type="PANTHER" id="PTHR43343">
    <property type="entry name" value="PEPTIDASE S12"/>
    <property type="match status" value="1"/>
</dbReference>
<dbReference type="InterPro" id="IPR001940">
    <property type="entry name" value="Peptidase_S1C"/>
</dbReference>
<evidence type="ECO:0000256" key="1">
    <source>
        <dbReference type="ARBA" id="ARBA00010541"/>
    </source>
</evidence>
<protein>
    <submittedName>
        <fullName evidence="6">Serine protease MucD/AlgY associated with sigma factor RpoE</fullName>
    </submittedName>
</protein>
<dbReference type="AlphaFoldDB" id="A0A286RK93"/>
<feature type="signal peptide" evidence="5">
    <location>
        <begin position="1"/>
        <end position="19"/>
    </location>
</feature>
<dbReference type="Gene3D" id="2.40.10.120">
    <property type="match status" value="1"/>
</dbReference>
<evidence type="ECO:0000256" key="4">
    <source>
        <dbReference type="ARBA" id="ARBA00022825"/>
    </source>
</evidence>
<keyword evidence="3" id="KW-0378">Hydrolase</keyword>
<dbReference type="EMBL" id="CP018477">
    <property type="protein sequence ID" value="ASV76381.1"/>
    <property type="molecule type" value="Genomic_DNA"/>
</dbReference>
<dbReference type="PANTHER" id="PTHR43343:SF3">
    <property type="entry name" value="PROTEASE DO-LIKE 8, CHLOROPLASTIC"/>
    <property type="match status" value="1"/>
</dbReference>